<dbReference type="InterPro" id="IPR040079">
    <property type="entry name" value="Glutathione_S-Trfase"/>
</dbReference>
<dbReference type="SFLD" id="SFLDG00358">
    <property type="entry name" value="Main_(cytGST)"/>
    <property type="match status" value="1"/>
</dbReference>
<dbReference type="GO" id="GO:0005737">
    <property type="term" value="C:cytoplasm"/>
    <property type="evidence" value="ECO:0007669"/>
    <property type="project" value="InterPro"/>
</dbReference>
<dbReference type="PANTHER" id="PTHR42673:SF21">
    <property type="entry name" value="GLUTATHIONE S-TRANSFERASE YFCF"/>
    <property type="match status" value="1"/>
</dbReference>
<dbReference type="SUPFAM" id="SSF47616">
    <property type="entry name" value="GST C-terminal domain-like"/>
    <property type="match status" value="1"/>
</dbReference>
<comment type="similarity">
    <text evidence="1">Belongs to the GST superfamily. Zeta family.</text>
</comment>
<dbReference type="SFLD" id="SFLDS00019">
    <property type="entry name" value="Glutathione_Transferase_(cytos"/>
    <property type="match status" value="1"/>
</dbReference>
<dbReference type="RefSeq" id="WP_189540773.1">
    <property type="nucleotide sequence ID" value="NZ_BMZD01000004.1"/>
</dbReference>
<evidence type="ECO:0000259" key="2">
    <source>
        <dbReference type="PROSITE" id="PS50404"/>
    </source>
</evidence>
<gene>
    <name evidence="4" type="ORF">GCM10011617_18490</name>
</gene>
<evidence type="ECO:0000256" key="1">
    <source>
        <dbReference type="ARBA" id="ARBA00010007"/>
    </source>
</evidence>
<evidence type="ECO:0000313" key="4">
    <source>
        <dbReference type="EMBL" id="GGZ98472.1"/>
    </source>
</evidence>
<dbReference type="AlphaFoldDB" id="A0A918VI32"/>
<reference evidence="4" key="1">
    <citation type="journal article" date="2014" name="Int. J. Syst. Evol. Microbiol.">
        <title>Complete genome sequence of Corynebacterium casei LMG S-19264T (=DSM 44701T), isolated from a smear-ripened cheese.</title>
        <authorList>
            <consortium name="US DOE Joint Genome Institute (JGI-PGF)"/>
            <person name="Walter F."/>
            <person name="Albersmeier A."/>
            <person name="Kalinowski J."/>
            <person name="Ruckert C."/>
        </authorList>
    </citation>
    <scope>NUCLEOTIDE SEQUENCE</scope>
    <source>
        <strain evidence="4">KCTC 32422</strain>
    </source>
</reference>
<dbReference type="Proteomes" id="UP000634139">
    <property type="component" value="Unassembled WGS sequence"/>
</dbReference>
<dbReference type="CDD" id="cd03042">
    <property type="entry name" value="GST_N_Zeta"/>
    <property type="match status" value="1"/>
</dbReference>
<dbReference type="Gene3D" id="1.20.1050.10">
    <property type="match status" value="1"/>
</dbReference>
<dbReference type="GO" id="GO:0016034">
    <property type="term" value="F:maleylacetoacetate isomerase activity"/>
    <property type="evidence" value="ECO:0007669"/>
    <property type="project" value="TreeGrafter"/>
</dbReference>
<sequence length="211" mass="23029">MADEVVLHDYWRSSAAYRVRIALNLKGVAYRAVEVDLVAGDQRGDDYRALNPLGLIPLLEIDGHRISQSLAIIDYLDARFPEPRLLPADPAVRALTWARALTIAAEVHPLQNLRVQQYLRHEMGQDKAAIDGWLQRWLGDGLAALEASAPESGLLGGSAPDLADVCLVPQMFSARRFGVPVDAYPRLVRIDAELNALPAVAAAAPDRVKPA</sequence>
<proteinExistence type="inferred from homology"/>
<reference evidence="4" key="2">
    <citation type="submission" date="2020-09" db="EMBL/GenBank/DDBJ databases">
        <authorList>
            <person name="Sun Q."/>
            <person name="Kim S."/>
        </authorList>
    </citation>
    <scope>NUCLEOTIDE SEQUENCE</scope>
    <source>
        <strain evidence="4">KCTC 32422</strain>
    </source>
</reference>
<dbReference type="GO" id="GO:0004364">
    <property type="term" value="F:glutathione transferase activity"/>
    <property type="evidence" value="ECO:0007669"/>
    <property type="project" value="TreeGrafter"/>
</dbReference>
<dbReference type="PROSITE" id="PS50404">
    <property type="entry name" value="GST_NTER"/>
    <property type="match status" value="1"/>
</dbReference>
<comment type="caution">
    <text evidence="4">The sequence shown here is derived from an EMBL/GenBank/DDBJ whole genome shotgun (WGS) entry which is preliminary data.</text>
</comment>
<evidence type="ECO:0000259" key="3">
    <source>
        <dbReference type="PROSITE" id="PS50405"/>
    </source>
</evidence>
<dbReference type="InterPro" id="IPR034333">
    <property type="entry name" value="GST_Zeta_N"/>
</dbReference>
<dbReference type="InterPro" id="IPR036282">
    <property type="entry name" value="Glutathione-S-Trfase_C_sf"/>
</dbReference>
<keyword evidence="5" id="KW-1185">Reference proteome</keyword>
<dbReference type="InterPro" id="IPR004045">
    <property type="entry name" value="Glutathione_S-Trfase_N"/>
</dbReference>
<organism evidence="4 5">
    <name type="scientific">Novosphingobium arvoryzae</name>
    <dbReference type="NCBI Taxonomy" id="1256514"/>
    <lineage>
        <taxon>Bacteria</taxon>
        <taxon>Pseudomonadati</taxon>
        <taxon>Pseudomonadota</taxon>
        <taxon>Alphaproteobacteria</taxon>
        <taxon>Sphingomonadales</taxon>
        <taxon>Sphingomonadaceae</taxon>
        <taxon>Novosphingobium</taxon>
    </lineage>
</organism>
<dbReference type="GO" id="GO:0006559">
    <property type="term" value="P:L-phenylalanine catabolic process"/>
    <property type="evidence" value="ECO:0007669"/>
    <property type="project" value="TreeGrafter"/>
</dbReference>
<dbReference type="InterPro" id="IPR010987">
    <property type="entry name" value="Glutathione-S-Trfase_C-like"/>
</dbReference>
<dbReference type="InterPro" id="IPR036249">
    <property type="entry name" value="Thioredoxin-like_sf"/>
</dbReference>
<dbReference type="SUPFAM" id="SSF52833">
    <property type="entry name" value="Thioredoxin-like"/>
    <property type="match status" value="1"/>
</dbReference>
<evidence type="ECO:0000313" key="5">
    <source>
        <dbReference type="Proteomes" id="UP000634139"/>
    </source>
</evidence>
<keyword evidence="4" id="KW-0413">Isomerase</keyword>
<dbReference type="InterPro" id="IPR005955">
    <property type="entry name" value="GST_Zeta"/>
</dbReference>
<dbReference type="PANTHER" id="PTHR42673">
    <property type="entry name" value="MALEYLACETOACETATE ISOMERASE"/>
    <property type="match status" value="1"/>
</dbReference>
<dbReference type="Pfam" id="PF13409">
    <property type="entry name" value="GST_N_2"/>
    <property type="match status" value="1"/>
</dbReference>
<dbReference type="EMBL" id="BMZD01000004">
    <property type="protein sequence ID" value="GGZ98472.1"/>
    <property type="molecule type" value="Genomic_DNA"/>
</dbReference>
<dbReference type="GO" id="GO:0006749">
    <property type="term" value="P:glutathione metabolic process"/>
    <property type="evidence" value="ECO:0007669"/>
    <property type="project" value="TreeGrafter"/>
</dbReference>
<protein>
    <submittedName>
        <fullName evidence="4">Maleylacetoacetate isomerase</fullName>
    </submittedName>
</protein>
<name>A0A918VI32_9SPHN</name>
<feature type="domain" description="GST N-terminal" evidence="2">
    <location>
        <begin position="3"/>
        <end position="84"/>
    </location>
</feature>
<feature type="domain" description="GST C-terminal" evidence="3">
    <location>
        <begin position="89"/>
        <end position="211"/>
    </location>
</feature>
<dbReference type="PROSITE" id="PS50405">
    <property type="entry name" value="GST_CTER"/>
    <property type="match status" value="1"/>
</dbReference>
<accession>A0A918VI32</accession>
<dbReference type="Gene3D" id="3.40.30.10">
    <property type="entry name" value="Glutaredoxin"/>
    <property type="match status" value="1"/>
</dbReference>
<dbReference type="NCBIfam" id="TIGR01262">
    <property type="entry name" value="maiA"/>
    <property type="match status" value="1"/>
</dbReference>